<dbReference type="AlphaFoldDB" id="A0A1S2LTA8"/>
<organism evidence="2 3">
    <name type="scientific">Anaerobacillus arseniciselenatis</name>
    <dbReference type="NCBI Taxonomy" id="85682"/>
    <lineage>
        <taxon>Bacteria</taxon>
        <taxon>Bacillati</taxon>
        <taxon>Bacillota</taxon>
        <taxon>Bacilli</taxon>
        <taxon>Bacillales</taxon>
        <taxon>Bacillaceae</taxon>
        <taxon>Anaerobacillus</taxon>
    </lineage>
</organism>
<protein>
    <submittedName>
        <fullName evidence="2">Uncharacterized protein</fullName>
    </submittedName>
</protein>
<reference evidence="2 3" key="1">
    <citation type="submission" date="2016-10" db="EMBL/GenBank/DDBJ databases">
        <title>Draft genome sequences of four alkaliphilic bacteria belonging to the Anaerobacillus genus.</title>
        <authorList>
            <person name="Bassil N.M."/>
            <person name="Lloyd J.R."/>
        </authorList>
    </citation>
    <scope>NUCLEOTIDE SEQUENCE [LARGE SCALE GENOMIC DNA]</scope>
    <source>
        <strain evidence="2 3">DSM 15340</strain>
    </source>
</reference>
<feature type="transmembrane region" description="Helical" evidence="1">
    <location>
        <begin position="93"/>
        <end position="111"/>
    </location>
</feature>
<keyword evidence="1" id="KW-0472">Membrane</keyword>
<keyword evidence="3" id="KW-1185">Reference proteome</keyword>
<feature type="transmembrane region" description="Helical" evidence="1">
    <location>
        <begin position="173"/>
        <end position="189"/>
    </location>
</feature>
<gene>
    <name evidence="2" type="ORF">BKP35_00970</name>
</gene>
<feature type="transmembrane region" description="Helical" evidence="1">
    <location>
        <begin position="201"/>
        <end position="222"/>
    </location>
</feature>
<evidence type="ECO:0000313" key="3">
    <source>
        <dbReference type="Proteomes" id="UP000180098"/>
    </source>
</evidence>
<comment type="caution">
    <text evidence="2">The sequence shown here is derived from an EMBL/GenBank/DDBJ whole genome shotgun (WGS) entry which is preliminary data.</text>
</comment>
<dbReference type="EMBL" id="MLQQ01000001">
    <property type="protein sequence ID" value="OIJ15596.1"/>
    <property type="molecule type" value="Genomic_DNA"/>
</dbReference>
<feature type="transmembrane region" description="Helical" evidence="1">
    <location>
        <begin position="57"/>
        <end position="81"/>
    </location>
</feature>
<dbReference type="RefSeq" id="WP_071311521.1">
    <property type="nucleotide sequence ID" value="NZ_MLQQ01000001.1"/>
</dbReference>
<dbReference type="OrthoDB" id="1681403at2"/>
<keyword evidence="1" id="KW-0812">Transmembrane</keyword>
<evidence type="ECO:0000256" key="1">
    <source>
        <dbReference type="SAM" id="Phobius"/>
    </source>
</evidence>
<proteinExistence type="predicted"/>
<accession>A0A1S2LTA8</accession>
<sequence>MKTKRLVTNYSQRRTIHHSASYHDNLITYRNPWVVAWWTAALPGFGHLMLCKYITGFILFAWEVFVNVNAGINAAIVYSMIGDFEAAKEILDPNWLFFYAGVYVFAIWDSYRRTVDLNRLYVLAYRENSPLAPFKISSLEINYLNKRKPWVTVIFSAFAPGLGYLYINRLPSAFFTIIWWVIIVYFSRFNEAVLYTMIGDYSGAIAILDPQWLLFIPSLYVFSMFDSYSYTVELNKVFEKEQANYLQKFYQCNPSETLTNLNEF</sequence>
<feature type="transmembrane region" description="Helical" evidence="1">
    <location>
        <begin position="150"/>
        <end position="167"/>
    </location>
</feature>
<evidence type="ECO:0000313" key="2">
    <source>
        <dbReference type="EMBL" id="OIJ15596.1"/>
    </source>
</evidence>
<dbReference type="Proteomes" id="UP000180098">
    <property type="component" value="Unassembled WGS sequence"/>
</dbReference>
<keyword evidence="1" id="KW-1133">Transmembrane helix</keyword>
<name>A0A1S2LTA8_9BACI</name>